<dbReference type="Pfam" id="PF00072">
    <property type="entry name" value="Response_reg"/>
    <property type="match status" value="1"/>
</dbReference>
<dbReference type="InterPro" id="IPR003594">
    <property type="entry name" value="HATPase_dom"/>
</dbReference>
<dbReference type="SUPFAM" id="SSF55874">
    <property type="entry name" value="ATPase domain of HSP90 chaperone/DNA topoisomerase II/histidine kinase"/>
    <property type="match status" value="1"/>
</dbReference>
<evidence type="ECO:0000313" key="3">
    <source>
        <dbReference type="EMBL" id="MPM96320.1"/>
    </source>
</evidence>
<dbReference type="InterPro" id="IPR011006">
    <property type="entry name" value="CheY-like_superfamily"/>
</dbReference>
<dbReference type="SMART" id="SM00448">
    <property type="entry name" value="REC"/>
    <property type="match status" value="1"/>
</dbReference>
<organism evidence="3">
    <name type="scientific">bioreactor metagenome</name>
    <dbReference type="NCBI Taxonomy" id="1076179"/>
    <lineage>
        <taxon>unclassified sequences</taxon>
        <taxon>metagenomes</taxon>
        <taxon>ecological metagenomes</taxon>
    </lineage>
</organism>
<dbReference type="Gene3D" id="2.40.50.1020">
    <property type="entry name" value="LytTr DNA-binding domain"/>
    <property type="match status" value="1"/>
</dbReference>
<dbReference type="Gene3D" id="3.40.50.2300">
    <property type="match status" value="1"/>
</dbReference>
<dbReference type="InterPro" id="IPR046947">
    <property type="entry name" value="LytR-like"/>
</dbReference>
<dbReference type="InterPro" id="IPR004358">
    <property type="entry name" value="Sig_transdc_His_kin-like_C"/>
</dbReference>
<dbReference type="SMART" id="SM00850">
    <property type="entry name" value="LytTR"/>
    <property type="match status" value="1"/>
</dbReference>
<accession>A0A645E3H7</accession>
<evidence type="ECO:0000259" key="2">
    <source>
        <dbReference type="PROSITE" id="PS50930"/>
    </source>
</evidence>
<dbReference type="GO" id="GO:0003677">
    <property type="term" value="F:DNA binding"/>
    <property type="evidence" value="ECO:0007669"/>
    <property type="project" value="InterPro"/>
</dbReference>
<dbReference type="Pfam" id="PF02518">
    <property type="entry name" value="HATPase_c"/>
    <property type="match status" value="1"/>
</dbReference>
<dbReference type="PANTHER" id="PTHR37299:SF1">
    <property type="entry name" value="STAGE 0 SPORULATION PROTEIN A HOMOLOG"/>
    <property type="match status" value="1"/>
</dbReference>
<protein>
    <submittedName>
        <fullName evidence="3">Chemotaxis response regulator protein-glutamate methylesterase</fullName>
        <ecNumber evidence="3">3.1.1.61</ecNumber>
    </submittedName>
</protein>
<dbReference type="Gene3D" id="3.30.565.10">
    <property type="entry name" value="Histidine kinase-like ATPase, C-terminal domain"/>
    <property type="match status" value="1"/>
</dbReference>
<dbReference type="GO" id="GO:0016772">
    <property type="term" value="F:transferase activity, transferring phosphorus-containing groups"/>
    <property type="evidence" value="ECO:0007669"/>
    <property type="project" value="InterPro"/>
</dbReference>
<dbReference type="PROSITE" id="PS50930">
    <property type="entry name" value="HTH_LYTTR"/>
    <property type="match status" value="1"/>
</dbReference>
<proteinExistence type="predicted"/>
<dbReference type="EMBL" id="VSSQ01042705">
    <property type="protein sequence ID" value="MPM96320.1"/>
    <property type="molecule type" value="Genomic_DNA"/>
</dbReference>
<evidence type="ECO:0000259" key="1">
    <source>
        <dbReference type="PROSITE" id="PS50110"/>
    </source>
</evidence>
<dbReference type="InterPro" id="IPR007492">
    <property type="entry name" value="LytTR_DNA-bd_dom"/>
</dbReference>
<gene>
    <name evidence="3" type="primary">cheB_62</name>
    <name evidence="3" type="ORF">SDC9_143478</name>
</gene>
<dbReference type="SUPFAM" id="SSF52172">
    <property type="entry name" value="CheY-like"/>
    <property type="match status" value="1"/>
</dbReference>
<sequence>MENRSGHGLGLCIVKSCVELHGGSLEFTSMPNQRTTFRVHLPTQPPVPQEMRSSTAVAHALATVSPASGDKSSTPVMQTPDGLKILILDDDPLVRSMLVDMLQSRGSGNSLHEASTVTEASNLARDQQFDVAFVDVNLPDASGFELLKELPAKTAVIFMSNADEHAVQAFDCEAVDYLLKPISTERLHKALERACNRLPARPTARPAAQSRLEDSFVVKTMAEKRLVKIREIRNIAAYGEYSWVYWEEGKGAMLRKSLKQWQAELPADQFVRVHRRAIINLAFLDRIQNQEGHTQLYLKNSQEPIEVSSRLAPQLNRRLKSLGKLPPQA</sequence>
<dbReference type="Pfam" id="PF04397">
    <property type="entry name" value="LytTR"/>
    <property type="match status" value="1"/>
</dbReference>
<dbReference type="AlphaFoldDB" id="A0A645E3H7"/>
<dbReference type="PROSITE" id="PS50110">
    <property type="entry name" value="RESPONSE_REGULATORY"/>
    <property type="match status" value="1"/>
</dbReference>
<dbReference type="InterPro" id="IPR001789">
    <property type="entry name" value="Sig_transdc_resp-reg_receiver"/>
</dbReference>
<feature type="domain" description="HTH LytTR-type" evidence="2">
    <location>
        <begin position="257"/>
        <end position="321"/>
    </location>
</feature>
<keyword evidence="3" id="KW-0378">Hydrolase</keyword>
<dbReference type="EC" id="3.1.1.61" evidence="3"/>
<dbReference type="CDD" id="cd00075">
    <property type="entry name" value="HATPase"/>
    <property type="match status" value="1"/>
</dbReference>
<dbReference type="PRINTS" id="PR00344">
    <property type="entry name" value="BCTRLSENSOR"/>
</dbReference>
<feature type="domain" description="Response regulatory" evidence="1">
    <location>
        <begin position="84"/>
        <end position="195"/>
    </location>
</feature>
<dbReference type="InterPro" id="IPR036890">
    <property type="entry name" value="HATPase_C_sf"/>
</dbReference>
<dbReference type="PANTHER" id="PTHR37299">
    <property type="entry name" value="TRANSCRIPTIONAL REGULATOR-RELATED"/>
    <property type="match status" value="1"/>
</dbReference>
<name>A0A645E3H7_9ZZZZ</name>
<reference evidence="3" key="1">
    <citation type="submission" date="2019-08" db="EMBL/GenBank/DDBJ databases">
        <authorList>
            <person name="Kucharzyk K."/>
            <person name="Murdoch R.W."/>
            <person name="Higgins S."/>
            <person name="Loffler F."/>
        </authorList>
    </citation>
    <scope>NUCLEOTIDE SEQUENCE</scope>
</reference>
<dbReference type="GO" id="GO:0008984">
    <property type="term" value="F:protein-glutamate methylesterase activity"/>
    <property type="evidence" value="ECO:0007669"/>
    <property type="project" value="UniProtKB-EC"/>
</dbReference>
<comment type="caution">
    <text evidence="3">The sequence shown here is derived from an EMBL/GenBank/DDBJ whole genome shotgun (WGS) entry which is preliminary data.</text>
</comment>
<dbReference type="GO" id="GO:0000156">
    <property type="term" value="F:phosphorelay response regulator activity"/>
    <property type="evidence" value="ECO:0007669"/>
    <property type="project" value="InterPro"/>
</dbReference>